<name>A0A8J5VQJ8_ZIZPA</name>
<dbReference type="EMBL" id="JAAALK010000284">
    <property type="protein sequence ID" value="KAG8067411.1"/>
    <property type="molecule type" value="Genomic_DNA"/>
</dbReference>
<organism evidence="1 2">
    <name type="scientific">Zizania palustris</name>
    <name type="common">Northern wild rice</name>
    <dbReference type="NCBI Taxonomy" id="103762"/>
    <lineage>
        <taxon>Eukaryota</taxon>
        <taxon>Viridiplantae</taxon>
        <taxon>Streptophyta</taxon>
        <taxon>Embryophyta</taxon>
        <taxon>Tracheophyta</taxon>
        <taxon>Spermatophyta</taxon>
        <taxon>Magnoliopsida</taxon>
        <taxon>Liliopsida</taxon>
        <taxon>Poales</taxon>
        <taxon>Poaceae</taxon>
        <taxon>BOP clade</taxon>
        <taxon>Oryzoideae</taxon>
        <taxon>Oryzeae</taxon>
        <taxon>Zizaniinae</taxon>
        <taxon>Zizania</taxon>
    </lineage>
</organism>
<keyword evidence="2" id="KW-1185">Reference proteome</keyword>
<evidence type="ECO:0000313" key="2">
    <source>
        <dbReference type="Proteomes" id="UP000729402"/>
    </source>
</evidence>
<dbReference type="Proteomes" id="UP000729402">
    <property type="component" value="Unassembled WGS sequence"/>
</dbReference>
<accession>A0A8J5VQJ8</accession>
<proteinExistence type="predicted"/>
<dbReference type="AlphaFoldDB" id="A0A8J5VQJ8"/>
<sequence length="122" mass="13532">MEDRVRVSLSSSSTRPPGKVSQLVNRWCMVAVAMPMPIDCCVASAMRTFKCRVLAPKATAIDSLESSQRMQKLVESSDLEWHHALEVKAELGNLGPDQSSDSHFKAAKVDLLHFFKFVKGLL</sequence>
<evidence type="ECO:0000313" key="1">
    <source>
        <dbReference type="EMBL" id="KAG8067411.1"/>
    </source>
</evidence>
<gene>
    <name evidence="1" type="ORF">GUJ93_ZPchr0005g14405</name>
</gene>
<protein>
    <submittedName>
        <fullName evidence="1">Uncharacterized protein</fullName>
    </submittedName>
</protein>
<reference evidence="1" key="2">
    <citation type="submission" date="2021-02" db="EMBL/GenBank/DDBJ databases">
        <authorList>
            <person name="Kimball J.A."/>
            <person name="Haas M.W."/>
            <person name="Macchietto M."/>
            <person name="Kono T."/>
            <person name="Duquette J."/>
            <person name="Shao M."/>
        </authorList>
    </citation>
    <scope>NUCLEOTIDE SEQUENCE</scope>
    <source>
        <tissue evidence="1">Fresh leaf tissue</tissue>
    </source>
</reference>
<comment type="caution">
    <text evidence="1">The sequence shown here is derived from an EMBL/GenBank/DDBJ whole genome shotgun (WGS) entry which is preliminary data.</text>
</comment>
<reference evidence="1" key="1">
    <citation type="journal article" date="2021" name="bioRxiv">
        <title>Whole Genome Assembly and Annotation of Northern Wild Rice, Zizania palustris L., Supports a Whole Genome Duplication in the Zizania Genus.</title>
        <authorList>
            <person name="Haas M."/>
            <person name="Kono T."/>
            <person name="Macchietto M."/>
            <person name="Millas R."/>
            <person name="McGilp L."/>
            <person name="Shao M."/>
            <person name="Duquette J."/>
            <person name="Hirsch C.N."/>
            <person name="Kimball J."/>
        </authorList>
    </citation>
    <scope>NUCLEOTIDE SEQUENCE</scope>
    <source>
        <tissue evidence="1">Fresh leaf tissue</tissue>
    </source>
</reference>